<organism evidence="8 9">
    <name type="scientific">Candidatus Thermochlorobacter aerophilus</name>
    <dbReference type="NCBI Taxonomy" id="1868324"/>
    <lineage>
        <taxon>Bacteria</taxon>
        <taxon>Pseudomonadati</taxon>
        <taxon>Chlorobiota</taxon>
        <taxon>Chlorobiia</taxon>
        <taxon>Chlorobiales</taxon>
        <taxon>Candidatus Thermochlorobacteriaceae</taxon>
        <taxon>Candidatus Thermochlorobacter</taxon>
    </lineage>
</organism>
<reference evidence="8 9" key="1">
    <citation type="journal article" date="2011" name="ISME J.">
        <title>Community ecology of hot spring cyanobacterial mats: predominant populations and their functional potential.</title>
        <authorList>
            <person name="Klatt C.G."/>
            <person name="Wood J.M."/>
            <person name="Rusch D.B."/>
            <person name="Bateson M.M."/>
            <person name="Hamamura N."/>
            <person name="Heidelberg J.F."/>
            <person name="Grossman A.R."/>
            <person name="Bhaya D."/>
            <person name="Cohan F.M."/>
            <person name="Kuhl M."/>
            <person name="Bryant D.A."/>
            <person name="Ward D.M."/>
        </authorList>
    </citation>
    <scope>NUCLEOTIDE SEQUENCE [LARGE SCALE GENOMIC DNA]</scope>
    <source>
        <strain evidence="8">OS</strain>
    </source>
</reference>
<gene>
    <name evidence="8" type="ORF">D0433_02230</name>
</gene>
<protein>
    <submittedName>
        <fullName evidence="8">PspC domain-containing protein</fullName>
    </submittedName>
</protein>
<comment type="subcellular location">
    <subcellularLocation>
        <location evidence="1">Cell membrane</location>
        <topology evidence="1">Single-pass membrane protein</topology>
    </subcellularLocation>
</comment>
<dbReference type="PANTHER" id="PTHR33885:SF3">
    <property type="entry name" value="PHAGE SHOCK PROTEIN C"/>
    <property type="match status" value="1"/>
</dbReference>
<evidence type="ECO:0000256" key="1">
    <source>
        <dbReference type="ARBA" id="ARBA00004162"/>
    </source>
</evidence>
<dbReference type="InterPro" id="IPR007168">
    <property type="entry name" value="Phageshock_PspC_N"/>
</dbReference>
<evidence type="ECO:0000259" key="7">
    <source>
        <dbReference type="Pfam" id="PF04024"/>
    </source>
</evidence>
<evidence type="ECO:0000256" key="6">
    <source>
        <dbReference type="SAM" id="Phobius"/>
    </source>
</evidence>
<name>A0A395M2X1_9BACT</name>
<dbReference type="PANTHER" id="PTHR33885">
    <property type="entry name" value="PHAGE SHOCK PROTEIN C"/>
    <property type="match status" value="1"/>
</dbReference>
<evidence type="ECO:0000256" key="3">
    <source>
        <dbReference type="ARBA" id="ARBA00022692"/>
    </source>
</evidence>
<dbReference type="AlphaFoldDB" id="A0A395M2X1"/>
<comment type="caution">
    <text evidence="8">The sequence shown here is derived from an EMBL/GenBank/DDBJ whole genome shotgun (WGS) entry which is preliminary data.</text>
</comment>
<keyword evidence="3 6" id="KW-0812">Transmembrane</keyword>
<feature type="domain" description="Phage shock protein PspC N-terminal" evidence="7">
    <location>
        <begin position="2"/>
        <end position="58"/>
    </location>
</feature>
<evidence type="ECO:0000256" key="5">
    <source>
        <dbReference type="ARBA" id="ARBA00023136"/>
    </source>
</evidence>
<dbReference type="Pfam" id="PF04024">
    <property type="entry name" value="PspC"/>
    <property type="match status" value="1"/>
</dbReference>
<proteinExistence type="predicted"/>
<feature type="transmembrane region" description="Helical" evidence="6">
    <location>
        <begin position="122"/>
        <end position="141"/>
    </location>
</feature>
<evidence type="ECO:0000256" key="2">
    <source>
        <dbReference type="ARBA" id="ARBA00022475"/>
    </source>
</evidence>
<dbReference type="InterPro" id="IPR052027">
    <property type="entry name" value="PspC"/>
</dbReference>
<feature type="transmembrane region" description="Helical" evidence="6">
    <location>
        <begin position="97"/>
        <end position="116"/>
    </location>
</feature>
<accession>A0A395M2X1</accession>
<dbReference type="GO" id="GO:0005886">
    <property type="term" value="C:plasma membrane"/>
    <property type="evidence" value="ECO:0007669"/>
    <property type="project" value="UniProtKB-SubCell"/>
</dbReference>
<evidence type="ECO:0000313" key="9">
    <source>
        <dbReference type="Proteomes" id="UP000266389"/>
    </source>
</evidence>
<feature type="transmembrane region" description="Helical" evidence="6">
    <location>
        <begin position="29"/>
        <end position="55"/>
    </location>
</feature>
<keyword evidence="4 6" id="KW-1133">Transmembrane helix</keyword>
<sequence length="150" mass="16303">MKRLYRSSRERMIAGVAGGLAEYFDIDPVFVRILFVASIFLSGIGILIYLVLWIITPQTPSAVVTSSENASQFGATPATQTLSPEELEAQKKRNSTLIGIGLIALGIIIFLELLLPSFSVTYLFPLALIGAGGFLIWKTFVAPSHSNRSL</sequence>
<keyword evidence="5 6" id="KW-0472">Membrane</keyword>
<evidence type="ECO:0000313" key="8">
    <source>
        <dbReference type="EMBL" id="RFM25021.1"/>
    </source>
</evidence>
<evidence type="ECO:0000256" key="4">
    <source>
        <dbReference type="ARBA" id="ARBA00022989"/>
    </source>
</evidence>
<dbReference type="Proteomes" id="UP000266389">
    <property type="component" value="Unassembled WGS sequence"/>
</dbReference>
<keyword evidence="2" id="KW-1003">Cell membrane</keyword>
<dbReference type="EMBL" id="PHFL01000010">
    <property type="protein sequence ID" value="RFM25021.1"/>
    <property type="molecule type" value="Genomic_DNA"/>
</dbReference>